<dbReference type="EMBL" id="JAUIQD010000003">
    <property type="protein sequence ID" value="KAK3357981.1"/>
    <property type="molecule type" value="Genomic_DNA"/>
</dbReference>
<comment type="caution">
    <text evidence="3">The sequence shown here is derived from an EMBL/GenBank/DDBJ whole genome shotgun (WGS) entry which is preliminary data.</text>
</comment>
<evidence type="ECO:0000256" key="1">
    <source>
        <dbReference type="SAM" id="Coils"/>
    </source>
</evidence>
<feature type="compositionally biased region" description="Low complexity" evidence="2">
    <location>
        <begin position="361"/>
        <end position="372"/>
    </location>
</feature>
<feature type="coiled-coil region" evidence="1">
    <location>
        <begin position="136"/>
        <end position="167"/>
    </location>
</feature>
<accession>A0AAJ0HN70</accession>
<evidence type="ECO:0000313" key="3">
    <source>
        <dbReference type="EMBL" id="KAK3357981.1"/>
    </source>
</evidence>
<name>A0AAJ0HN70_9PEZI</name>
<feature type="region of interest" description="Disordered" evidence="2">
    <location>
        <begin position="350"/>
        <end position="403"/>
    </location>
</feature>
<dbReference type="Proteomes" id="UP001275084">
    <property type="component" value="Unassembled WGS sequence"/>
</dbReference>
<reference evidence="3" key="2">
    <citation type="submission" date="2023-06" db="EMBL/GenBank/DDBJ databases">
        <authorList>
            <consortium name="Lawrence Berkeley National Laboratory"/>
            <person name="Haridas S."/>
            <person name="Hensen N."/>
            <person name="Bonometti L."/>
            <person name="Westerberg I."/>
            <person name="Brannstrom I.O."/>
            <person name="Guillou S."/>
            <person name="Cros-Aarteil S."/>
            <person name="Calhoun S."/>
            <person name="Kuo A."/>
            <person name="Mondo S."/>
            <person name="Pangilinan J."/>
            <person name="Riley R."/>
            <person name="Labutti K."/>
            <person name="Andreopoulos B."/>
            <person name="Lipzen A."/>
            <person name="Chen C."/>
            <person name="Yanf M."/>
            <person name="Daum C."/>
            <person name="Ng V."/>
            <person name="Clum A."/>
            <person name="Steindorff A."/>
            <person name="Ohm R."/>
            <person name="Martin F."/>
            <person name="Silar P."/>
            <person name="Natvig D."/>
            <person name="Lalanne C."/>
            <person name="Gautier V."/>
            <person name="Ament-Velasquez S.L."/>
            <person name="Kruys A."/>
            <person name="Hutchinson M.I."/>
            <person name="Powell A.J."/>
            <person name="Barry K."/>
            <person name="Miller A.N."/>
            <person name="Grigoriev I.V."/>
            <person name="Debuchy R."/>
            <person name="Gladieux P."/>
            <person name="Thoren M.H."/>
            <person name="Johannesson H."/>
        </authorList>
    </citation>
    <scope>NUCLEOTIDE SEQUENCE</scope>
    <source>
        <strain evidence="3">CBS 955.72</strain>
    </source>
</reference>
<dbReference type="AlphaFoldDB" id="A0AAJ0HN70"/>
<evidence type="ECO:0000313" key="4">
    <source>
        <dbReference type="Proteomes" id="UP001275084"/>
    </source>
</evidence>
<proteinExistence type="predicted"/>
<evidence type="ECO:0000256" key="2">
    <source>
        <dbReference type="SAM" id="MobiDB-lite"/>
    </source>
</evidence>
<protein>
    <submittedName>
        <fullName evidence="3">Uncharacterized protein</fullName>
    </submittedName>
</protein>
<sequence length="539" mass="59256">MRMDSDALVRTLRAYDASVDATAVKAALDDGPSALRDWVALHVTPDTLLSPDELNQFAALEKAGLAERLAKSTDLAAVQFLSEQEIKDAILELNRSTEAISKQAETLKLQHEALDRLVSGTKKDVDARASLESTQVQSWETTRRSLVQTVEELSQRLDSRIIELEQQGKGDGTSIRQTVDTLFHSDDKLLSSLQKLGWELETEDPEEQDNVVMLRETCARLIKFTVEGLRTKLDRIYLEALESSMRSGATRRVSPNEVSALQEELESLYAEILPVAQMAAEQQFLEPALKNLALKHGQGLAKSDEAIVYIHDCLDYLLDHTEEISKRVEAFQAYQVATTALVDVAKTELSAKVETPPSKGRAAAMPASPSRPKSTSYAMSPVRPSQKSRPRRSSGLGGLADDPPLDEILRSLAISLPQDESVASEARAQMHVRALASILADRQAKANDVARNVQESFEAAATKQIADAKVAVQLVRDSVLAESPFGEVRLVDPEIEGLISVLTQEFDSVKERLESVDVGLAKVKGKSVKRDELIRRWGA</sequence>
<gene>
    <name evidence="3" type="ORF">B0T25DRAFT_175145</name>
</gene>
<reference evidence="3" key="1">
    <citation type="journal article" date="2023" name="Mol. Phylogenet. Evol.">
        <title>Genome-scale phylogeny and comparative genomics of the fungal order Sordariales.</title>
        <authorList>
            <person name="Hensen N."/>
            <person name="Bonometti L."/>
            <person name="Westerberg I."/>
            <person name="Brannstrom I.O."/>
            <person name="Guillou S."/>
            <person name="Cros-Aarteil S."/>
            <person name="Calhoun S."/>
            <person name="Haridas S."/>
            <person name="Kuo A."/>
            <person name="Mondo S."/>
            <person name="Pangilinan J."/>
            <person name="Riley R."/>
            <person name="LaButti K."/>
            <person name="Andreopoulos B."/>
            <person name="Lipzen A."/>
            <person name="Chen C."/>
            <person name="Yan M."/>
            <person name="Daum C."/>
            <person name="Ng V."/>
            <person name="Clum A."/>
            <person name="Steindorff A."/>
            <person name="Ohm R.A."/>
            <person name="Martin F."/>
            <person name="Silar P."/>
            <person name="Natvig D.O."/>
            <person name="Lalanne C."/>
            <person name="Gautier V."/>
            <person name="Ament-Velasquez S.L."/>
            <person name="Kruys A."/>
            <person name="Hutchinson M.I."/>
            <person name="Powell A.J."/>
            <person name="Barry K."/>
            <person name="Miller A.N."/>
            <person name="Grigoriev I.V."/>
            <person name="Debuchy R."/>
            <person name="Gladieux P."/>
            <person name="Hiltunen Thoren M."/>
            <person name="Johannesson H."/>
        </authorList>
    </citation>
    <scope>NUCLEOTIDE SEQUENCE</scope>
    <source>
        <strain evidence="3">CBS 955.72</strain>
    </source>
</reference>
<organism evidence="3 4">
    <name type="scientific">Lasiosphaeria hispida</name>
    <dbReference type="NCBI Taxonomy" id="260671"/>
    <lineage>
        <taxon>Eukaryota</taxon>
        <taxon>Fungi</taxon>
        <taxon>Dikarya</taxon>
        <taxon>Ascomycota</taxon>
        <taxon>Pezizomycotina</taxon>
        <taxon>Sordariomycetes</taxon>
        <taxon>Sordariomycetidae</taxon>
        <taxon>Sordariales</taxon>
        <taxon>Lasiosphaeriaceae</taxon>
        <taxon>Lasiosphaeria</taxon>
    </lineage>
</organism>
<keyword evidence="1" id="KW-0175">Coiled coil</keyword>
<keyword evidence="4" id="KW-1185">Reference proteome</keyword>